<accession>A0A409WC48</accession>
<dbReference type="OrthoDB" id="2496395at2759"/>
<protein>
    <recommendedName>
        <fullName evidence="1">DUF6589 domain-containing protein</fullName>
    </recommendedName>
</protein>
<keyword evidence="3" id="KW-1185">Reference proteome</keyword>
<feature type="domain" description="DUF6589" evidence="1">
    <location>
        <begin position="2"/>
        <end position="142"/>
    </location>
</feature>
<dbReference type="Pfam" id="PF20231">
    <property type="entry name" value="DUF6589"/>
    <property type="match status" value="1"/>
</dbReference>
<name>A0A409WC48_9AGAR</name>
<reference evidence="2 3" key="1">
    <citation type="journal article" date="2018" name="Evol. Lett.">
        <title>Horizontal gene cluster transfer increased hallucinogenic mushroom diversity.</title>
        <authorList>
            <person name="Reynolds H.T."/>
            <person name="Vijayakumar V."/>
            <person name="Gluck-Thaler E."/>
            <person name="Korotkin H.B."/>
            <person name="Matheny P.B."/>
            <person name="Slot J.C."/>
        </authorList>
    </citation>
    <scope>NUCLEOTIDE SEQUENCE [LARGE SCALE GENOMIC DNA]</scope>
    <source>
        <strain evidence="2 3">SRW20</strain>
    </source>
</reference>
<dbReference type="AlphaFoldDB" id="A0A409WC48"/>
<comment type="caution">
    <text evidence="2">The sequence shown here is derived from an EMBL/GenBank/DDBJ whole genome shotgun (WGS) entry which is preliminary data.</text>
</comment>
<evidence type="ECO:0000259" key="1">
    <source>
        <dbReference type="Pfam" id="PF20231"/>
    </source>
</evidence>
<dbReference type="Proteomes" id="UP000284706">
    <property type="component" value="Unassembled WGS sequence"/>
</dbReference>
<evidence type="ECO:0000313" key="2">
    <source>
        <dbReference type="EMBL" id="PPQ76059.1"/>
    </source>
</evidence>
<proteinExistence type="predicted"/>
<dbReference type="InParanoid" id="A0A409WC48"/>
<evidence type="ECO:0000313" key="3">
    <source>
        <dbReference type="Proteomes" id="UP000284706"/>
    </source>
</evidence>
<dbReference type="EMBL" id="NHYE01005200">
    <property type="protein sequence ID" value="PPQ76059.1"/>
    <property type="molecule type" value="Genomic_DNA"/>
</dbReference>
<organism evidence="2 3">
    <name type="scientific">Gymnopilus dilepis</name>
    <dbReference type="NCBI Taxonomy" id="231916"/>
    <lineage>
        <taxon>Eukaryota</taxon>
        <taxon>Fungi</taxon>
        <taxon>Dikarya</taxon>
        <taxon>Basidiomycota</taxon>
        <taxon>Agaricomycotina</taxon>
        <taxon>Agaricomycetes</taxon>
        <taxon>Agaricomycetidae</taxon>
        <taxon>Agaricales</taxon>
        <taxon>Agaricineae</taxon>
        <taxon>Hymenogastraceae</taxon>
        <taxon>Gymnopilus</taxon>
    </lineage>
</organism>
<gene>
    <name evidence="2" type="ORF">CVT26_005441</name>
</gene>
<dbReference type="InterPro" id="IPR046496">
    <property type="entry name" value="DUF6589"/>
</dbReference>
<sequence length="143" mass="15705">MQILHGLILNAWKKECGHATLEGYARTKPSAASILEKARNILVKFATPLIPQEPISSKTKDNSSAPTTSTQKDIVYPNTVLLTRDLLYVAELISATAAGDFGRIEDMLPDLACVFRGAGSNNYSTEILHLIFNLKEVWTPEFG</sequence>